<organism evidence="2 3">
    <name type="scientific">Chaetoceros tenuissimus</name>
    <dbReference type="NCBI Taxonomy" id="426638"/>
    <lineage>
        <taxon>Eukaryota</taxon>
        <taxon>Sar</taxon>
        <taxon>Stramenopiles</taxon>
        <taxon>Ochrophyta</taxon>
        <taxon>Bacillariophyta</taxon>
        <taxon>Coscinodiscophyceae</taxon>
        <taxon>Chaetocerotophycidae</taxon>
        <taxon>Chaetocerotales</taxon>
        <taxon>Chaetocerotaceae</taxon>
        <taxon>Chaetoceros</taxon>
    </lineage>
</organism>
<evidence type="ECO:0000313" key="3">
    <source>
        <dbReference type="Proteomes" id="UP001054902"/>
    </source>
</evidence>
<proteinExistence type="predicted"/>
<evidence type="ECO:0000313" key="2">
    <source>
        <dbReference type="EMBL" id="GFH60007.1"/>
    </source>
</evidence>
<gene>
    <name evidence="2" type="ORF">CTEN210_16483</name>
</gene>
<feature type="compositionally biased region" description="Basic and acidic residues" evidence="1">
    <location>
        <begin position="47"/>
        <end position="62"/>
    </location>
</feature>
<keyword evidence="3" id="KW-1185">Reference proteome</keyword>
<sequence length="236" mass="26817">MANKNTNFKNRLVLCLAHRPLQPNELDNLISEAVTSSHNYKAELEQEQAKGLHASTDNEQKENTPNTSTTQIEMSASYKNSNPTVHCLITGSPDVSAPGKSFDDWETRWTPGERILSKFIEKIGLQNFHRLPKQGEVRLNGKLVDVKQKNFEIYTSEVEQLMKEYTWIAENVKQHFNLYATKAVSEAVVLCPSRFEGDNEEMVDLAHMLQEIFDQEWTKKEGPLHGVVVKVKTVGC</sequence>
<protein>
    <submittedName>
        <fullName evidence="2">Uncharacterized protein</fullName>
    </submittedName>
</protein>
<feature type="region of interest" description="Disordered" evidence="1">
    <location>
        <begin position="47"/>
        <end position="69"/>
    </location>
</feature>
<dbReference type="EMBL" id="BLLK01000069">
    <property type="protein sequence ID" value="GFH60007.1"/>
    <property type="molecule type" value="Genomic_DNA"/>
</dbReference>
<dbReference type="Proteomes" id="UP001054902">
    <property type="component" value="Unassembled WGS sequence"/>
</dbReference>
<evidence type="ECO:0000256" key="1">
    <source>
        <dbReference type="SAM" id="MobiDB-lite"/>
    </source>
</evidence>
<reference evidence="2 3" key="1">
    <citation type="journal article" date="2021" name="Sci. Rep.">
        <title>The genome of the diatom Chaetoceros tenuissimus carries an ancient integrated fragment of an extant virus.</title>
        <authorList>
            <person name="Hongo Y."/>
            <person name="Kimura K."/>
            <person name="Takaki Y."/>
            <person name="Yoshida Y."/>
            <person name="Baba S."/>
            <person name="Kobayashi G."/>
            <person name="Nagasaki K."/>
            <person name="Hano T."/>
            <person name="Tomaru Y."/>
        </authorList>
    </citation>
    <scope>NUCLEOTIDE SEQUENCE [LARGE SCALE GENOMIC DNA]</scope>
    <source>
        <strain evidence="2 3">NIES-3715</strain>
    </source>
</reference>
<comment type="caution">
    <text evidence="2">The sequence shown here is derived from an EMBL/GenBank/DDBJ whole genome shotgun (WGS) entry which is preliminary data.</text>
</comment>
<dbReference type="AlphaFoldDB" id="A0AAD3D9N6"/>
<name>A0AAD3D9N6_9STRA</name>
<accession>A0AAD3D9N6</accession>